<organism evidence="1 3">
    <name type="scientific">Labrys neptuniae</name>
    <dbReference type="NCBI Taxonomy" id="376174"/>
    <lineage>
        <taxon>Bacteria</taxon>
        <taxon>Pseudomonadati</taxon>
        <taxon>Pseudomonadota</taxon>
        <taxon>Alphaproteobacteria</taxon>
        <taxon>Hyphomicrobiales</taxon>
        <taxon>Xanthobacteraceae</taxon>
        <taxon>Labrys</taxon>
    </lineage>
</organism>
<proteinExistence type="predicted"/>
<dbReference type="EMBL" id="JBHGPK010000001">
    <property type="protein sequence ID" value="MFC2249320.1"/>
    <property type="molecule type" value="Genomic_DNA"/>
</dbReference>
<evidence type="ECO:0000313" key="2">
    <source>
        <dbReference type="EMBL" id="MFC2249320.1"/>
    </source>
</evidence>
<dbReference type="EMBL" id="JBFNQD010000001">
    <property type="protein sequence ID" value="MEW9303953.1"/>
    <property type="molecule type" value="Genomic_DNA"/>
</dbReference>
<reference evidence="1 3" key="1">
    <citation type="submission" date="2024-07" db="EMBL/GenBank/DDBJ databases">
        <title>Description of Labrys sedimenti sp. nov., isolated from a diclofenac-degrading enrichment culture.</title>
        <authorList>
            <person name="Tancsics A."/>
            <person name="Csepanyi A."/>
        </authorList>
    </citation>
    <scope>NUCLEOTIDE SEQUENCE [LARGE SCALE GENOMIC DNA]</scope>
    <source>
        <strain evidence="1 3">LMG 23578</strain>
    </source>
</reference>
<dbReference type="Proteomes" id="UP001595190">
    <property type="component" value="Unassembled WGS sequence"/>
</dbReference>
<keyword evidence="3" id="KW-1185">Reference proteome</keyword>
<accession>A0ABV3PFC2</accession>
<sequence length="82" mass="9174">MFKLFYDMSMLAFESQQAIWLRTLRLAQGGSRAEREAKLMISEKVAAAQNAAGKLMTGAAPGAVVRDYRRKVRSNVKRLSKP</sequence>
<gene>
    <name evidence="1" type="ORF">ABXS05_00270</name>
    <name evidence="2" type="ORF">ACETRX_06825</name>
</gene>
<name>A0ABV3PFC2_9HYPH</name>
<protein>
    <submittedName>
        <fullName evidence="1">Uncharacterized protein</fullName>
    </submittedName>
</protein>
<evidence type="ECO:0000313" key="3">
    <source>
        <dbReference type="Proteomes" id="UP001555786"/>
    </source>
</evidence>
<evidence type="ECO:0000313" key="4">
    <source>
        <dbReference type="Proteomes" id="UP001595190"/>
    </source>
</evidence>
<reference evidence="2 4" key="2">
    <citation type="submission" date="2024-09" db="EMBL/GenBank/DDBJ databases">
        <title>Description of Labrys sedimenti sp. nov., isolated from a diclofenac-degrading enrichment culture, and genome-based reclassification of Labrys portucalensis as a later heterotypic synonym of Labrys neptuniae.</title>
        <authorList>
            <person name="Tancsics A."/>
            <person name="Csepanyi A."/>
        </authorList>
    </citation>
    <scope>NUCLEOTIDE SEQUENCE [LARGE SCALE GENOMIC DNA]</scope>
    <source>
        <strain evidence="2 4">LMG 23412</strain>
    </source>
</reference>
<dbReference type="Proteomes" id="UP001555786">
    <property type="component" value="Unassembled WGS sequence"/>
</dbReference>
<comment type="caution">
    <text evidence="1">The sequence shown here is derived from an EMBL/GenBank/DDBJ whole genome shotgun (WGS) entry which is preliminary data.</text>
</comment>
<dbReference type="RefSeq" id="WP_068298675.1">
    <property type="nucleotide sequence ID" value="NZ_JAVSCS010000028.1"/>
</dbReference>
<evidence type="ECO:0000313" key="1">
    <source>
        <dbReference type="EMBL" id="MEW9303953.1"/>
    </source>
</evidence>